<dbReference type="Proteomes" id="UP000238358">
    <property type="component" value="Chromosome"/>
</dbReference>
<keyword evidence="2" id="KW-0472">Membrane</keyword>
<sequence>MALTNRNGLTPGQVTLQKEILDRFGALEAQNTELKTQNAALENHVAELKEALQKFQKESDAGQTHTLEELQADIHRTDDKVFSFGQEISDKLEEQHGLIKPLLFALLAFLLLNFFLTYTAVKSARQARDGVYTINELLRGDTSFWYDADNHQLYVRDRSDTGQ</sequence>
<evidence type="ECO:0000313" key="3">
    <source>
        <dbReference type="EMBL" id="AVO26910.1"/>
    </source>
</evidence>
<dbReference type="OrthoDB" id="1634453at2"/>
<evidence type="ECO:0000256" key="1">
    <source>
        <dbReference type="SAM" id="Coils"/>
    </source>
</evidence>
<dbReference type="RefSeq" id="WP_027895172.1">
    <property type="nucleotide sequence ID" value="NZ_CP027569.1"/>
</dbReference>
<keyword evidence="2" id="KW-0812">Transmembrane</keyword>
<dbReference type="AlphaFoldDB" id="A0A2S0M624"/>
<keyword evidence="1" id="KW-0175">Coiled coil</keyword>
<reference evidence="3 4" key="1">
    <citation type="journal article" date="2018" name="Genome Announc.">
        <title>Complete genomes of two Megasphaera elsdenii strains, NCIMB 702410 and ATCC 25940.</title>
        <authorList>
            <person name="Hatmaker E.A."/>
            <person name="O'Dell K."/>
            <person name="Riley L.A."/>
            <person name="Klingeman D.M."/>
            <person name="Guss A.M."/>
        </authorList>
    </citation>
    <scope>NUCLEOTIDE SEQUENCE [LARGE SCALE GENOMIC DNA]</scope>
    <source>
        <strain evidence="3 4">NCIMB702410</strain>
    </source>
</reference>
<feature type="transmembrane region" description="Helical" evidence="2">
    <location>
        <begin position="102"/>
        <end position="121"/>
    </location>
</feature>
<gene>
    <name evidence="3" type="ORF">C6Y28_04385</name>
</gene>
<dbReference type="EMBL" id="CP027569">
    <property type="protein sequence ID" value="AVO26910.1"/>
    <property type="molecule type" value="Genomic_DNA"/>
</dbReference>
<organism evidence="3 4">
    <name type="scientific">Megasphaera elsdenii</name>
    <dbReference type="NCBI Taxonomy" id="907"/>
    <lineage>
        <taxon>Bacteria</taxon>
        <taxon>Bacillati</taxon>
        <taxon>Bacillota</taxon>
        <taxon>Negativicutes</taxon>
        <taxon>Veillonellales</taxon>
        <taxon>Veillonellaceae</taxon>
        <taxon>Megasphaera</taxon>
    </lineage>
</organism>
<protein>
    <submittedName>
        <fullName evidence="3">Uncharacterized protein</fullName>
    </submittedName>
</protein>
<name>A0A2S0M624_MEGEL</name>
<accession>A0A2S0M624</accession>
<keyword evidence="2" id="KW-1133">Transmembrane helix</keyword>
<evidence type="ECO:0000313" key="4">
    <source>
        <dbReference type="Proteomes" id="UP000238358"/>
    </source>
</evidence>
<evidence type="ECO:0000256" key="2">
    <source>
        <dbReference type="SAM" id="Phobius"/>
    </source>
</evidence>
<proteinExistence type="predicted"/>
<feature type="coiled-coil region" evidence="1">
    <location>
        <begin position="24"/>
        <end position="61"/>
    </location>
</feature>